<dbReference type="InterPro" id="IPR017582">
    <property type="entry name" value="SelU"/>
</dbReference>
<dbReference type="InterPro" id="IPR058840">
    <property type="entry name" value="AAA_SelU"/>
</dbReference>
<dbReference type="EMBL" id="CP003355">
    <property type="protein sequence ID" value="AHD04955.1"/>
    <property type="molecule type" value="Genomic_DNA"/>
</dbReference>
<keyword evidence="4" id="KW-1185">Reference proteome</keyword>
<dbReference type="InterPro" id="IPR027417">
    <property type="entry name" value="P-loop_NTPase"/>
</dbReference>
<dbReference type="SUPFAM" id="SSF52540">
    <property type="entry name" value="P-loop containing nucleoside triphosphate hydrolases"/>
    <property type="match status" value="1"/>
</dbReference>
<dbReference type="PATRIC" id="fig|697284.3.peg.1050"/>
<reference evidence="3 4" key="1">
    <citation type="journal article" date="2014" name="PLoS ONE">
        <title>How to Kill the Honey Bee Larva: Genomic Potential and Virulence Mechanisms of Paenibacillus larvae.</title>
        <authorList>
            <person name="Djukic M."/>
            <person name="Brzuszkiewicz E."/>
            <person name="Funfhaus A."/>
            <person name="Voss J."/>
            <person name="Gollnow K."/>
            <person name="Poppinga L."/>
            <person name="Liesegang H."/>
            <person name="Garcia-Gonzalez E."/>
            <person name="Genersch E."/>
            <person name="Daniel R."/>
        </authorList>
    </citation>
    <scope>NUCLEOTIDE SEQUENCE [LARGE SCALE GENOMIC DNA]</scope>
    <source>
        <strain evidence="3 4">DSM 25430</strain>
    </source>
</reference>
<protein>
    <submittedName>
        <fullName evidence="3">tRNA 2-selenouridine synthase SelU</fullName>
        <ecNumber evidence="3">2.9.1.-</ecNumber>
    </submittedName>
</protein>
<keyword evidence="1" id="KW-0711">Selenium</keyword>
<dbReference type="GO" id="GO:0043828">
    <property type="term" value="F:tRNA 2-selenouridine synthase activity"/>
    <property type="evidence" value="ECO:0007669"/>
    <property type="project" value="InterPro"/>
</dbReference>
<dbReference type="NCBIfam" id="NF008750">
    <property type="entry name" value="PRK11784.1-2"/>
    <property type="match status" value="1"/>
</dbReference>
<dbReference type="Pfam" id="PF00581">
    <property type="entry name" value="Rhodanese"/>
    <property type="match status" value="1"/>
</dbReference>
<organism evidence="3 4">
    <name type="scientific">Paenibacillus larvae subsp. larvae DSM 25430</name>
    <dbReference type="NCBI Taxonomy" id="697284"/>
    <lineage>
        <taxon>Bacteria</taxon>
        <taxon>Bacillati</taxon>
        <taxon>Bacillota</taxon>
        <taxon>Bacilli</taxon>
        <taxon>Bacillales</taxon>
        <taxon>Paenibacillaceae</taxon>
        <taxon>Paenibacillus</taxon>
    </lineage>
</organism>
<dbReference type="SMART" id="SM00450">
    <property type="entry name" value="RHOD"/>
    <property type="match status" value="1"/>
</dbReference>
<dbReference type="AlphaFoldDB" id="V9W5L3"/>
<dbReference type="PROSITE" id="PS50206">
    <property type="entry name" value="RHODANESE_3"/>
    <property type="match status" value="1"/>
</dbReference>
<proteinExistence type="predicted"/>
<evidence type="ECO:0000313" key="4">
    <source>
        <dbReference type="Proteomes" id="UP000029431"/>
    </source>
</evidence>
<sequence length="353" mass="40722">MERMFQDITIQELLELQERRDIQLIDVRSPSEFVDFTIPGSRNIPLFSDEERREIGILYKQVSIQAAKEKGLEVVSAKLPAFIRQFAEIPGRKAVFCWRGGMRSRTTATVLSLMDIHVSRLQGGIRAYRKWVVETLGKKPSLPPCIVIGGHTDIGKTQMLRKLADEGYPVLDLEEMAGHRGSIFGQTGLEANNQKTFEALFVEGILQWKDAPFVLVEAESKRIGKVVLPDFLVTAKEAGQQIILRMPIKQRVRHIIEEYKPDLHKEEYISAFRRIKSRIHTPIARQIEQDLLADRFEEAVELLLEYYYDPRYLHAEQNYALEPIVCKVEDIEDAIIRVKTIMDRFYPSKIKGR</sequence>
<dbReference type="Gene3D" id="3.40.250.10">
    <property type="entry name" value="Rhodanese-like domain"/>
    <property type="match status" value="1"/>
</dbReference>
<accession>V9W5L3</accession>
<evidence type="ECO:0000259" key="2">
    <source>
        <dbReference type="PROSITE" id="PS50206"/>
    </source>
</evidence>
<dbReference type="InterPro" id="IPR036873">
    <property type="entry name" value="Rhodanese-like_dom_sf"/>
</dbReference>
<evidence type="ECO:0000256" key="1">
    <source>
        <dbReference type="ARBA" id="ARBA00023266"/>
    </source>
</evidence>
<keyword evidence="3" id="KW-0808">Transferase</keyword>
<name>V9W5L3_9BACL</name>
<feature type="domain" description="Rhodanese" evidence="2">
    <location>
        <begin position="18"/>
        <end position="134"/>
    </location>
</feature>
<evidence type="ECO:0000313" key="3">
    <source>
        <dbReference type="EMBL" id="AHD04955.1"/>
    </source>
</evidence>
<dbReference type="InterPro" id="IPR001763">
    <property type="entry name" value="Rhodanese-like_dom"/>
</dbReference>
<gene>
    <name evidence="3" type="primary">selU</name>
    <name evidence="3" type="ORF">ERIC2_c11230</name>
</gene>
<dbReference type="Proteomes" id="UP000029431">
    <property type="component" value="Chromosome"/>
</dbReference>
<dbReference type="eggNOG" id="COG2603">
    <property type="taxonomic scope" value="Bacteria"/>
</dbReference>
<dbReference type="SUPFAM" id="SSF52821">
    <property type="entry name" value="Rhodanese/Cell cycle control phosphatase"/>
    <property type="match status" value="1"/>
</dbReference>
<dbReference type="PANTHER" id="PTHR30401">
    <property type="entry name" value="TRNA 2-SELENOURIDINE SYNTHASE"/>
    <property type="match status" value="1"/>
</dbReference>
<dbReference type="GO" id="GO:0002098">
    <property type="term" value="P:tRNA wobble uridine modification"/>
    <property type="evidence" value="ECO:0007669"/>
    <property type="project" value="InterPro"/>
</dbReference>
<dbReference type="KEGG" id="plv:ERIC2_c11230"/>
<dbReference type="PANTHER" id="PTHR30401:SF0">
    <property type="entry name" value="TRNA 2-SELENOURIDINE SYNTHASE"/>
    <property type="match status" value="1"/>
</dbReference>
<dbReference type="EC" id="2.9.1.-" evidence="3"/>
<dbReference type="Pfam" id="PF26341">
    <property type="entry name" value="AAA_SelU"/>
    <property type="match status" value="1"/>
</dbReference>
<dbReference type="HOGENOM" id="CLU_043456_0_0_9"/>
<dbReference type="NCBIfam" id="TIGR03167">
    <property type="entry name" value="tRNA_sel_U_synt"/>
    <property type="match status" value="1"/>
</dbReference>